<keyword evidence="6" id="KW-1185">Reference proteome</keyword>
<dbReference type="PANTHER" id="PTHR44688">
    <property type="entry name" value="DNA-BINDING TRANSCRIPTIONAL ACTIVATOR DEVR_DOSR"/>
    <property type="match status" value="1"/>
</dbReference>
<dbReference type="SMART" id="SM00421">
    <property type="entry name" value="HTH_LUXR"/>
    <property type="match status" value="1"/>
</dbReference>
<dbReference type="GO" id="GO:0006355">
    <property type="term" value="P:regulation of DNA-templated transcription"/>
    <property type="evidence" value="ECO:0007669"/>
    <property type="project" value="InterPro"/>
</dbReference>
<comment type="caution">
    <text evidence="5">The sequence shown here is derived from an EMBL/GenBank/DDBJ whole genome shotgun (WGS) entry which is preliminary data.</text>
</comment>
<dbReference type="AlphaFoldDB" id="A0A0F0LHV2"/>
<dbReference type="PROSITE" id="PS50043">
    <property type="entry name" value="HTH_LUXR_2"/>
    <property type="match status" value="1"/>
</dbReference>
<proteinExistence type="predicted"/>
<keyword evidence="3" id="KW-0804">Transcription</keyword>
<dbReference type="RefSeq" id="WP_045248897.1">
    <property type="nucleotide sequence ID" value="NZ_JYIT01000037.1"/>
</dbReference>
<feature type="domain" description="HTH luxR-type" evidence="4">
    <location>
        <begin position="428"/>
        <end position="493"/>
    </location>
</feature>
<dbReference type="InterPro" id="IPR036388">
    <property type="entry name" value="WH-like_DNA-bd_sf"/>
</dbReference>
<protein>
    <submittedName>
        <fullName evidence="5">Putative transcriptional regulatory protein NarL</fullName>
    </submittedName>
</protein>
<dbReference type="CDD" id="cd06170">
    <property type="entry name" value="LuxR_C_like"/>
    <property type="match status" value="1"/>
</dbReference>
<evidence type="ECO:0000313" key="5">
    <source>
        <dbReference type="EMBL" id="KJL32792.1"/>
    </source>
</evidence>
<dbReference type="PATRIC" id="fig|582680.7.peg.159"/>
<keyword evidence="1" id="KW-0805">Transcription regulation</keyword>
<evidence type="ECO:0000313" key="6">
    <source>
        <dbReference type="Proteomes" id="UP000033448"/>
    </source>
</evidence>
<name>A0A0F0LHV2_9MICO</name>
<dbReference type="Pfam" id="PF00196">
    <property type="entry name" value="GerE"/>
    <property type="match status" value="1"/>
</dbReference>
<dbReference type="SUPFAM" id="SSF46894">
    <property type="entry name" value="C-terminal effector domain of the bipartite response regulators"/>
    <property type="match status" value="1"/>
</dbReference>
<dbReference type="PANTHER" id="PTHR44688:SF16">
    <property type="entry name" value="DNA-BINDING TRANSCRIPTIONAL ACTIVATOR DEVR_DOSR"/>
    <property type="match status" value="1"/>
</dbReference>
<sequence length="506" mass="54656">MDIGERFIEAALENRDADAAALVEMWPIELWYSLPPYQLGTLLARLSPEAHRLSPTVSLLSRALTPDDTTFRMPRRRGPLPANHHRRASIFEAARRRVAGDPVGAYELLAGLRENIAGVSRSGVGPTDPALAFVLMQTAESALLAGRLREALSLFEELAAAPRSAGMEFFARRAHLRGALIHHLYGSTCAARSHLQQAQGVPRTASWVEKRLDGDQRLVEALIATEDSDEAFSELLDLTYSDLGELWPFAVIALHAWGSVTGRRDAARSRMEAMANAGFGRDGTGLIGSVLPLMLALDSVLNGDLPRARAEIHDVHEDHWIATVVRALIDIGSAAPGRARDSLGAAADATTGLVKADRQRHQVTALAHYLSGDTGSASATIALLPVSARRCSPYEISVLDTLAPGVLGVVADLVPELLPEGYPFDRAGVLEKPSLTRPELEVLTRLARGMKRPDIARELFRSINTVKTHQRSLYRKLGASSAAEAVALATESGYLWHPPQAAPVTP</sequence>
<gene>
    <name evidence="5" type="primary">narL_1</name>
    <name evidence="5" type="ORF">RL72_00144</name>
</gene>
<dbReference type="InterPro" id="IPR016032">
    <property type="entry name" value="Sig_transdc_resp-reg_C-effctor"/>
</dbReference>
<dbReference type="Proteomes" id="UP000033448">
    <property type="component" value="Unassembled WGS sequence"/>
</dbReference>
<evidence type="ECO:0000259" key="4">
    <source>
        <dbReference type="PROSITE" id="PS50043"/>
    </source>
</evidence>
<evidence type="ECO:0000256" key="2">
    <source>
        <dbReference type="ARBA" id="ARBA00023125"/>
    </source>
</evidence>
<dbReference type="EMBL" id="JYIT01000037">
    <property type="protein sequence ID" value="KJL32792.1"/>
    <property type="molecule type" value="Genomic_DNA"/>
</dbReference>
<reference evidence="5 6" key="1">
    <citation type="submission" date="2015-02" db="EMBL/GenBank/DDBJ databases">
        <title>Draft genome sequences of ten Microbacterium spp. with emphasis on heavy metal contaminated environments.</title>
        <authorList>
            <person name="Corretto E."/>
        </authorList>
    </citation>
    <scope>NUCLEOTIDE SEQUENCE [LARGE SCALE GENOMIC DNA]</scope>
    <source>
        <strain evidence="5 6">DSM 23848</strain>
    </source>
</reference>
<accession>A0A0F0LHV2</accession>
<organism evidence="5 6">
    <name type="scientific">Microbacterium azadirachtae</name>
    <dbReference type="NCBI Taxonomy" id="582680"/>
    <lineage>
        <taxon>Bacteria</taxon>
        <taxon>Bacillati</taxon>
        <taxon>Actinomycetota</taxon>
        <taxon>Actinomycetes</taxon>
        <taxon>Micrococcales</taxon>
        <taxon>Microbacteriaceae</taxon>
        <taxon>Microbacterium</taxon>
    </lineage>
</organism>
<evidence type="ECO:0000256" key="1">
    <source>
        <dbReference type="ARBA" id="ARBA00023015"/>
    </source>
</evidence>
<keyword evidence="2" id="KW-0238">DNA-binding</keyword>
<dbReference type="Gene3D" id="1.10.10.10">
    <property type="entry name" value="Winged helix-like DNA-binding domain superfamily/Winged helix DNA-binding domain"/>
    <property type="match status" value="1"/>
</dbReference>
<evidence type="ECO:0000256" key="3">
    <source>
        <dbReference type="ARBA" id="ARBA00023163"/>
    </source>
</evidence>
<dbReference type="GO" id="GO:0003677">
    <property type="term" value="F:DNA binding"/>
    <property type="evidence" value="ECO:0007669"/>
    <property type="project" value="UniProtKB-KW"/>
</dbReference>
<dbReference type="PRINTS" id="PR00038">
    <property type="entry name" value="HTHLUXR"/>
</dbReference>
<dbReference type="InterPro" id="IPR000792">
    <property type="entry name" value="Tscrpt_reg_LuxR_C"/>
</dbReference>
<dbReference type="OrthoDB" id="3178268at2"/>